<sequence length="92" mass="9981">DLNKGVIIQSGNDASIAIADYVAGSQDAFVSLMNGYAKKMGLTNTTFMTVHGLDAPGQFSTARDMALLTKALIHDVPEEYAVHKEKEFTFNK</sequence>
<accession>A0ABD5DW42</accession>
<keyword evidence="9" id="KW-0121">Carboxypeptidase</keyword>
<dbReference type="Pfam" id="PF00768">
    <property type="entry name" value="Peptidase_S11"/>
    <property type="match status" value="1"/>
</dbReference>
<reference evidence="9" key="1">
    <citation type="submission" date="2019-07" db="EMBL/GenBank/DDBJ databases">
        <title>Biological characteristics of mucoid Acinetobacter baumannii from a general hospital in China.</title>
        <authorList>
            <person name="Hua X."/>
            <person name="Yu Y."/>
        </authorList>
    </citation>
    <scope>NUCLEOTIDE SEQUENCE</scope>
    <source>
        <strain evidence="9">N8</strain>
    </source>
</reference>
<comment type="similarity">
    <text evidence="1 7">Belongs to the peptidase S11 family.</text>
</comment>
<feature type="non-terminal residue" evidence="9">
    <location>
        <position position="1"/>
    </location>
</feature>
<evidence type="ECO:0000256" key="5">
    <source>
        <dbReference type="ARBA" id="ARBA00022984"/>
    </source>
</evidence>
<keyword evidence="6" id="KW-0961">Cell wall biogenesis/degradation</keyword>
<dbReference type="AlphaFoldDB" id="A0ABD5DW42"/>
<dbReference type="GO" id="GO:0008360">
    <property type="term" value="P:regulation of cell shape"/>
    <property type="evidence" value="ECO:0007669"/>
    <property type="project" value="UniProtKB-KW"/>
</dbReference>
<dbReference type="Gene3D" id="3.40.710.10">
    <property type="entry name" value="DD-peptidase/beta-lactamase superfamily"/>
    <property type="match status" value="1"/>
</dbReference>
<keyword evidence="9" id="KW-0645">Protease</keyword>
<comment type="caution">
    <text evidence="9">The sequence shown here is derived from an EMBL/GenBank/DDBJ whole genome shotgun (WGS) entry which is preliminary data.</text>
</comment>
<dbReference type="SUPFAM" id="SSF56601">
    <property type="entry name" value="beta-lactamase/transpeptidase-like"/>
    <property type="match status" value="1"/>
</dbReference>
<evidence type="ECO:0000256" key="3">
    <source>
        <dbReference type="ARBA" id="ARBA00022801"/>
    </source>
</evidence>
<evidence type="ECO:0000256" key="7">
    <source>
        <dbReference type="RuleBase" id="RU004016"/>
    </source>
</evidence>
<dbReference type="PANTHER" id="PTHR21581">
    <property type="entry name" value="D-ALANYL-D-ALANINE CARBOXYPEPTIDASE"/>
    <property type="match status" value="1"/>
</dbReference>
<evidence type="ECO:0000256" key="2">
    <source>
        <dbReference type="ARBA" id="ARBA00022729"/>
    </source>
</evidence>
<protein>
    <submittedName>
        <fullName evidence="9">Serine-type D-Ala-D-Ala carboxypeptidase</fullName>
    </submittedName>
</protein>
<evidence type="ECO:0000259" key="8">
    <source>
        <dbReference type="Pfam" id="PF00768"/>
    </source>
</evidence>
<name>A0ABD5DW42_ACIBA</name>
<feature type="domain" description="Peptidase S11 D-alanyl-D-alanine carboxypeptidase A N-terminal" evidence="8">
    <location>
        <begin position="1"/>
        <end position="91"/>
    </location>
</feature>
<dbReference type="GO" id="GO:0071555">
    <property type="term" value="P:cell wall organization"/>
    <property type="evidence" value="ECO:0007669"/>
    <property type="project" value="UniProtKB-KW"/>
</dbReference>
<feature type="non-terminal residue" evidence="9">
    <location>
        <position position="92"/>
    </location>
</feature>
<dbReference type="PRINTS" id="PR00725">
    <property type="entry name" value="DADACBPTASE1"/>
</dbReference>
<evidence type="ECO:0000256" key="6">
    <source>
        <dbReference type="ARBA" id="ARBA00023316"/>
    </source>
</evidence>
<dbReference type="GO" id="GO:0004180">
    <property type="term" value="F:carboxypeptidase activity"/>
    <property type="evidence" value="ECO:0007669"/>
    <property type="project" value="UniProtKB-KW"/>
</dbReference>
<evidence type="ECO:0000256" key="4">
    <source>
        <dbReference type="ARBA" id="ARBA00022960"/>
    </source>
</evidence>
<evidence type="ECO:0000313" key="9">
    <source>
        <dbReference type="EMBL" id="MDR8433874.1"/>
    </source>
</evidence>
<organism evidence="9">
    <name type="scientific">Acinetobacter baumannii</name>
    <dbReference type="NCBI Taxonomy" id="470"/>
    <lineage>
        <taxon>Bacteria</taxon>
        <taxon>Pseudomonadati</taxon>
        <taxon>Pseudomonadota</taxon>
        <taxon>Gammaproteobacteria</taxon>
        <taxon>Moraxellales</taxon>
        <taxon>Moraxellaceae</taxon>
        <taxon>Acinetobacter</taxon>
        <taxon>Acinetobacter calcoaceticus/baumannii complex</taxon>
    </lineage>
</organism>
<dbReference type="GO" id="GO:0009252">
    <property type="term" value="P:peptidoglycan biosynthetic process"/>
    <property type="evidence" value="ECO:0007669"/>
    <property type="project" value="UniProtKB-KW"/>
</dbReference>
<keyword evidence="3" id="KW-0378">Hydrolase</keyword>
<dbReference type="InterPro" id="IPR018044">
    <property type="entry name" value="Peptidase_S11"/>
</dbReference>
<dbReference type="PANTHER" id="PTHR21581:SF6">
    <property type="entry name" value="TRAFFICKING PROTEIN PARTICLE COMPLEX SUBUNIT 12"/>
    <property type="match status" value="1"/>
</dbReference>
<keyword evidence="5" id="KW-0573">Peptidoglycan synthesis</keyword>
<evidence type="ECO:0000256" key="1">
    <source>
        <dbReference type="ARBA" id="ARBA00007164"/>
    </source>
</evidence>
<dbReference type="EMBL" id="VMAF01000800">
    <property type="protein sequence ID" value="MDR8433874.1"/>
    <property type="molecule type" value="Genomic_DNA"/>
</dbReference>
<dbReference type="InterPro" id="IPR012338">
    <property type="entry name" value="Beta-lactam/transpept-like"/>
</dbReference>
<keyword evidence="4" id="KW-0133">Cell shape</keyword>
<dbReference type="InterPro" id="IPR001967">
    <property type="entry name" value="Peptidase_S11_N"/>
</dbReference>
<gene>
    <name evidence="9" type="ORF">FPK63_22835</name>
</gene>
<keyword evidence="2" id="KW-0732">Signal</keyword>
<proteinExistence type="inferred from homology"/>